<proteinExistence type="predicted"/>
<sequence length="252" mass="29382">MASASSVAMWPLGLTVIWLYLLSLKGECCWRTHQRTMSVWGDEVIRSSYVPTLPHALRLRGGIRGLLEPESFSSFVSEGEFVEDISSDHVEDPIDLEEDNAWKKREWATKLLPATQSKSKFDGLNPNMTIGEFLYEEKIKKKMAEYEKLKREQEKDNFLEMFSLDSTSDQFCECLKGRNEEKKESSGFYDSCELRDEKFTIPTSWEMTDSDQQFSDGYRMFYNLTQMVKQYKNDTDEEDAMLSMQKTILKHL</sequence>
<evidence type="ECO:0000256" key="1">
    <source>
        <dbReference type="SAM" id="SignalP"/>
    </source>
</evidence>
<organism evidence="2">
    <name type="scientific">Guillardia theta</name>
    <name type="common">Cryptophyte</name>
    <name type="synonym">Cryptomonas phi</name>
    <dbReference type="NCBI Taxonomy" id="55529"/>
    <lineage>
        <taxon>Eukaryota</taxon>
        <taxon>Cryptophyceae</taxon>
        <taxon>Pyrenomonadales</taxon>
        <taxon>Geminigeraceae</taxon>
        <taxon>Guillardia</taxon>
    </lineage>
</organism>
<keyword evidence="1" id="KW-0732">Signal</keyword>
<accession>A0A7S4KD00</accession>
<evidence type="ECO:0000313" key="2">
    <source>
        <dbReference type="EMBL" id="CAE2291168.1"/>
    </source>
</evidence>
<dbReference type="AlphaFoldDB" id="A0A7S4KD00"/>
<feature type="signal peptide" evidence="1">
    <location>
        <begin position="1"/>
        <end position="26"/>
    </location>
</feature>
<reference evidence="2" key="1">
    <citation type="submission" date="2021-01" db="EMBL/GenBank/DDBJ databases">
        <authorList>
            <person name="Corre E."/>
            <person name="Pelletier E."/>
            <person name="Niang G."/>
            <person name="Scheremetjew M."/>
            <person name="Finn R."/>
            <person name="Kale V."/>
            <person name="Holt S."/>
            <person name="Cochrane G."/>
            <person name="Meng A."/>
            <person name="Brown T."/>
            <person name="Cohen L."/>
        </authorList>
    </citation>
    <scope>NUCLEOTIDE SEQUENCE</scope>
    <source>
        <strain evidence="2">CCMP 2712</strain>
    </source>
</reference>
<feature type="chain" id="PRO_5031192238" evidence="1">
    <location>
        <begin position="27"/>
        <end position="252"/>
    </location>
</feature>
<dbReference type="EMBL" id="HBKN01014419">
    <property type="protein sequence ID" value="CAE2291168.1"/>
    <property type="molecule type" value="Transcribed_RNA"/>
</dbReference>
<protein>
    <submittedName>
        <fullName evidence="2">Uncharacterized protein</fullName>
    </submittedName>
</protein>
<name>A0A7S4KD00_GUITH</name>
<gene>
    <name evidence="2" type="ORF">GTHE00462_LOCUS11220</name>
</gene>